<dbReference type="EMBL" id="CADCWF010000268">
    <property type="protein sequence ID" value="CAA9572422.1"/>
    <property type="molecule type" value="Genomic_DNA"/>
</dbReference>
<feature type="non-terminal residue" evidence="2">
    <location>
        <position position="1"/>
    </location>
</feature>
<name>A0A6J4V9S4_9BACT</name>
<protein>
    <submittedName>
        <fullName evidence="2">Uncharacterized protein</fullName>
    </submittedName>
</protein>
<proteinExistence type="predicted"/>
<gene>
    <name evidence="2" type="ORF">AVDCRST_MAG59-3681</name>
</gene>
<reference evidence="2" key="1">
    <citation type="submission" date="2020-02" db="EMBL/GenBank/DDBJ databases">
        <authorList>
            <person name="Meier V. D."/>
        </authorList>
    </citation>
    <scope>NUCLEOTIDE SEQUENCE</scope>
    <source>
        <strain evidence="2">AVDCRST_MAG59</strain>
    </source>
</reference>
<feature type="non-terminal residue" evidence="2">
    <location>
        <position position="38"/>
    </location>
</feature>
<feature type="region of interest" description="Disordered" evidence="1">
    <location>
        <begin position="1"/>
        <end position="38"/>
    </location>
</feature>
<evidence type="ECO:0000313" key="2">
    <source>
        <dbReference type="EMBL" id="CAA9572422.1"/>
    </source>
</evidence>
<evidence type="ECO:0000256" key="1">
    <source>
        <dbReference type="SAM" id="MobiDB-lite"/>
    </source>
</evidence>
<dbReference type="AlphaFoldDB" id="A0A6J4V9S4"/>
<organism evidence="2">
    <name type="scientific">uncultured Thermomicrobiales bacterium</name>
    <dbReference type="NCBI Taxonomy" id="1645740"/>
    <lineage>
        <taxon>Bacteria</taxon>
        <taxon>Pseudomonadati</taxon>
        <taxon>Thermomicrobiota</taxon>
        <taxon>Thermomicrobia</taxon>
        <taxon>Thermomicrobiales</taxon>
        <taxon>environmental samples</taxon>
    </lineage>
</organism>
<accession>A0A6J4V9S4</accession>
<sequence>VRFRQPACGDRPLPAPSRQPALDRAPAGSPTAGGTPCV</sequence>